<dbReference type="STRING" id="1236989.JCM15548_13948"/>
<dbReference type="InterPro" id="IPR032265">
    <property type="entry name" value="DUF4831"/>
</dbReference>
<dbReference type="RefSeq" id="WP_062127768.1">
    <property type="nucleotide sequence ID" value="NZ_BAZW01000052.1"/>
</dbReference>
<keyword evidence="3" id="KW-1185">Reference proteome</keyword>
<dbReference type="OrthoDB" id="1092380at2"/>
<evidence type="ECO:0000256" key="1">
    <source>
        <dbReference type="SAM" id="SignalP"/>
    </source>
</evidence>
<name>A0A0E9M331_9BACT</name>
<sequence>MIYRGFIIMGLLVLAGCTANQSLSTGSVEPVGADAPTGHGLHYYLPKTAIQVEMIAEKRIQKVGPFYRFAQRFLNISDVITEDKEEWQIVGAKIHTVGVPDKAKLFRVNTSGAPSMAALNLTPEGVLKGLNWSGSTHSAEKTTPLMQEKVIEKDDVNFRDAPLTEEQLIKSSTAAMAEEVAKEIYHLREMRHAVISGEVTVGGSLEAALDEMARLEEAYLALFTGKVKTQRVSRFYDYVPGPEKSINTVLLRFSAQNGFLDHMDVSGTPVYLEVEVGEELPSEDFLALEDEKSPNRRGLAYNVPALARVKIIDRTLLLNSGEVYLAQYGQLLRLPANLLDAPNVGVELDPATGALKRIFYK</sequence>
<comment type="caution">
    <text evidence="2">The sequence shown here is derived from an EMBL/GenBank/DDBJ whole genome shotgun (WGS) entry which is preliminary data.</text>
</comment>
<keyword evidence="1" id="KW-0732">Signal</keyword>
<dbReference type="PROSITE" id="PS51257">
    <property type="entry name" value="PROKAR_LIPOPROTEIN"/>
    <property type="match status" value="1"/>
</dbReference>
<feature type="chain" id="PRO_5002428830" description="DUF4831 domain-containing protein" evidence="1">
    <location>
        <begin position="20"/>
        <end position="361"/>
    </location>
</feature>
<evidence type="ECO:0000313" key="2">
    <source>
        <dbReference type="EMBL" id="GAO31575.1"/>
    </source>
</evidence>
<reference evidence="2 3" key="1">
    <citation type="journal article" date="2015" name="Microbes Environ.">
        <title>Distribution and evolution of nitrogen fixation genes in the phylum bacteroidetes.</title>
        <authorList>
            <person name="Inoue J."/>
            <person name="Oshima K."/>
            <person name="Suda W."/>
            <person name="Sakamoto M."/>
            <person name="Iino T."/>
            <person name="Noda S."/>
            <person name="Hongoh Y."/>
            <person name="Hattori M."/>
            <person name="Ohkuma M."/>
        </authorList>
    </citation>
    <scope>NUCLEOTIDE SEQUENCE [LARGE SCALE GENOMIC DNA]</scope>
    <source>
        <strain evidence="2">JCM 15548</strain>
    </source>
</reference>
<dbReference type="Pfam" id="PF16115">
    <property type="entry name" value="DUF4831"/>
    <property type="match status" value="1"/>
</dbReference>
<evidence type="ECO:0000313" key="3">
    <source>
        <dbReference type="Proteomes" id="UP000032900"/>
    </source>
</evidence>
<feature type="signal peptide" evidence="1">
    <location>
        <begin position="1"/>
        <end position="19"/>
    </location>
</feature>
<dbReference type="AlphaFoldDB" id="A0A0E9M331"/>
<evidence type="ECO:0008006" key="4">
    <source>
        <dbReference type="Google" id="ProtNLM"/>
    </source>
</evidence>
<dbReference type="EMBL" id="BAZW01000052">
    <property type="protein sequence ID" value="GAO31575.1"/>
    <property type="molecule type" value="Genomic_DNA"/>
</dbReference>
<organism evidence="2 3">
    <name type="scientific">Geofilum rubicundum JCM 15548</name>
    <dbReference type="NCBI Taxonomy" id="1236989"/>
    <lineage>
        <taxon>Bacteria</taxon>
        <taxon>Pseudomonadati</taxon>
        <taxon>Bacteroidota</taxon>
        <taxon>Bacteroidia</taxon>
        <taxon>Marinilabiliales</taxon>
        <taxon>Marinilabiliaceae</taxon>
        <taxon>Geofilum</taxon>
    </lineage>
</organism>
<dbReference type="Proteomes" id="UP000032900">
    <property type="component" value="Unassembled WGS sequence"/>
</dbReference>
<accession>A0A0E9M331</accession>
<gene>
    <name evidence="2" type="ORF">JCM15548_13948</name>
</gene>
<protein>
    <recommendedName>
        <fullName evidence="4">DUF4831 domain-containing protein</fullName>
    </recommendedName>
</protein>
<proteinExistence type="predicted"/>